<sequence length="138" mass="14776">MRRLFVALAMVSGSALAAAPNPTDVIARHSGLPASEVDAALSHCDANQMNMNLCAWREQLVAEQKLEQVVESTTGSSGTCKASLEKRLTAWKRHRDASCEKSASQEWGGGSMLPTAVAMCKTVETRRMSKAIHASGCK</sequence>
<dbReference type="STRING" id="754502.BJG93_02415"/>
<dbReference type="OrthoDB" id="9008265at2"/>
<feature type="domain" description="Lysozyme inhibitor LprI-like N-terminal" evidence="2">
    <location>
        <begin position="46"/>
        <end position="127"/>
    </location>
</feature>
<proteinExistence type="predicted"/>
<reference evidence="3" key="2">
    <citation type="submission" date="2021-06" db="EMBL/GenBank/DDBJ databases">
        <authorList>
            <person name="Rogers T.H."/>
            <person name="Ramsay J.P."/>
            <person name="Wang P."/>
            <person name="Terpolilli J."/>
        </authorList>
    </citation>
    <scope>NUCLEOTIDE SEQUENCE</scope>
    <source>
        <strain evidence="3">WSM5005</strain>
    </source>
</reference>
<dbReference type="AlphaFoldDB" id="A0A1I9YDI9"/>
<keyword evidence="1" id="KW-0732">Signal</keyword>
<name>A0A1I9YDI9_9BURK</name>
<evidence type="ECO:0000313" key="3">
    <source>
        <dbReference type="EMBL" id="APA84372.1"/>
    </source>
</evidence>
<evidence type="ECO:0000313" key="4">
    <source>
        <dbReference type="Proteomes" id="UP000179860"/>
    </source>
</evidence>
<dbReference type="KEGG" id="pspw:BJG93_02415"/>
<accession>A0A1I9YDI9</accession>
<reference evidence="3" key="1">
    <citation type="submission" date="2016-09" db="EMBL/GenBank/DDBJ databases">
        <title>The Complete Genome of Burkholderia sprentiae wsm5005.</title>
        <authorList>
            <person name="De Meyer S."/>
            <person name="Wang P."/>
            <person name="Terpolilli J."/>
        </authorList>
    </citation>
    <scope>NUCLEOTIDE SEQUENCE [LARGE SCALE GENOMIC DNA]</scope>
    <source>
        <strain evidence="3">WSM5005</strain>
    </source>
</reference>
<dbReference type="InterPro" id="IPR009739">
    <property type="entry name" value="LprI-like_N"/>
</dbReference>
<dbReference type="Proteomes" id="UP000179860">
    <property type="component" value="Chromosome 1"/>
</dbReference>
<evidence type="ECO:0000259" key="2">
    <source>
        <dbReference type="Pfam" id="PF07007"/>
    </source>
</evidence>
<evidence type="ECO:0000256" key="1">
    <source>
        <dbReference type="SAM" id="SignalP"/>
    </source>
</evidence>
<keyword evidence="4" id="KW-1185">Reference proteome</keyword>
<dbReference type="Gene3D" id="1.20.1270.180">
    <property type="match status" value="1"/>
</dbReference>
<dbReference type="EMBL" id="CP017561">
    <property type="protein sequence ID" value="APA84372.1"/>
    <property type="molecule type" value="Genomic_DNA"/>
</dbReference>
<protein>
    <submittedName>
        <fullName evidence="3">DUF1311 domain-containing protein</fullName>
    </submittedName>
</protein>
<feature type="signal peptide" evidence="1">
    <location>
        <begin position="1"/>
        <end position="17"/>
    </location>
</feature>
<feature type="chain" id="PRO_5009607123" evidence="1">
    <location>
        <begin position="18"/>
        <end position="138"/>
    </location>
</feature>
<gene>
    <name evidence="3" type="ORF">BJG93_02415</name>
</gene>
<dbReference type="Pfam" id="PF07007">
    <property type="entry name" value="LprI"/>
    <property type="match status" value="1"/>
</dbReference>
<organism evidence="3 4">
    <name type="scientific">Paraburkholderia sprentiae WSM5005</name>
    <dbReference type="NCBI Taxonomy" id="754502"/>
    <lineage>
        <taxon>Bacteria</taxon>
        <taxon>Pseudomonadati</taxon>
        <taxon>Pseudomonadota</taxon>
        <taxon>Betaproteobacteria</taxon>
        <taxon>Burkholderiales</taxon>
        <taxon>Burkholderiaceae</taxon>
        <taxon>Paraburkholderia</taxon>
    </lineage>
</organism>